<sequence length="540" mass="58060">MDHSVIKNWVLEVASRRVLATSDEIKRYFHGRVDEDVIDFYNEEFSNSRATVIQCAEFLNIEVPPEDEEEEDDINSELVAGAFGAKERTKHGDYSAFEHPLERRANEAKQNDCKDLNVLNAILQEAHGEVGLGKMKKMIKKMIKRINETREEQKQLRTQSLLKPKREVSSQKLHPAYASKKPTFSSFAPSTIPDKVPDAMLDIPPNVVGWVIGKNGARINDIQSKTNAAMWMDQNFPDGVMRKLHIHGNKQQVEAAIDEVEFLMKSAPVNTPRPGKMGPKQLPHGGGLPPGHPDLNYSKKTIKCPHALVGYLIGKKGAMIKHIKSMSNANVELFQGYPDGHPRDVFITGTADEVDLAATLVDEVIASGTASDSTAAAAAAAAAGIGRALSFASGPVLGFNPSSALSQELLAKAGQMHLLPNFLEQEFDVNAIVLMEEQDFDEIKIPFGPQKKIQKAIREATANMERAAAAANGTAAAPAATGSDSGGGGGAGGGVGAGAAAATEDEPRAADLCAICMENPIEVTFVGCGHFICCVTCGNR</sequence>
<proteinExistence type="predicted"/>
<dbReference type="EMBL" id="FN648378">
    <property type="protein sequence ID" value="CBN79355.1"/>
    <property type="molecule type" value="Genomic_DNA"/>
</dbReference>
<evidence type="ECO:0000313" key="6">
    <source>
        <dbReference type="Proteomes" id="UP000002630"/>
    </source>
</evidence>
<organism evidence="5 6">
    <name type="scientific">Ectocarpus siliculosus</name>
    <name type="common">Brown alga</name>
    <name type="synonym">Conferva siliculosa</name>
    <dbReference type="NCBI Taxonomy" id="2880"/>
    <lineage>
        <taxon>Eukaryota</taxon>
        <taxon>Sar</taxon>
        <taxon>Stramenopiles</taxon>
        <taxon>Ochrophyta</taxon>
        <taxon>PX clade</taxon>
        <taxon>Phaeophyceae</taxon>
        <taxon>Ectocarpales</taxon>
        <taxon>Ectocarpaceae</taxon>
        <taxon>Ectocarpus</taxon>
    </lineage>
</organism>
<name>D8LI19_ECTSI</name>
<dbReference type="InterPro" id="IPR036612">
    <property type="entry name" value="KH_dom_type_1_sf"/>
</dbReference>
<dbReference type="Proteomes" id="UP000002630">
    <property type="component" value="Linkage Group LG28"/>
</dbReference>
<dbReference type="STRING" id="2880.D8LI19"/>
<feature type="compositionally biased region" description="Gly residues" evidence="3">
    <location>
        <begin position="484"/>
        <end position="497"/>
    </location>
</feature>
<dbReference type="InterPro" id="IPR013083">
    <property type="entry name" value="Znf_RING/FYVE/PHD"/>
</dbReference>
<dbReference type="Pfam" id="PF00013">
    <property type="entry name" value="KH_1"/>
    <property type="match status" value="2"/>
</dbReference>
<dbReference type="PROSITE" id="PS50084">
    <property type="entry name" value="KH_TYPE_1"/>
    <property type="match status" value="2"/>
</dbReference>
<dbReference type="PANTHER" id="PTHR10288">
    <property type="entry name" value="KH DOMAIN CONTAINING RNA BINDING PROTEIN"/>
    <property type="match status" value="1"/>
</dbReference>
<evidence type="ECO:0000256" key="1">
    <source>
        <dbReference type="ARBA" id="ARBA00022737"/>
    </source>
</evidence>
<keyword evidence="1" id="KW-0677">Repeat</keyword>
<keyword evidence="6" id="KW-1185">Reference proteome</keyword>
<dbReference type="AlphaFoldDB" id="D8LI19"/>
<dbReference type="GO" id="GO:0003723">
    <property type="term" value="F:RNA binding"/>
    <property type="evidence" value="ECO:0007669"/>
    <property type="project" value="UniProtKB-UniRule"/>
</dbReference>
<dbReference type="Gene3D" id="3.30.40.10">
    <property type="entry name" value="Zinc/RING finger domain, C3HC4 (zinc finger)"/>
    <property type="match status" value="1"/>
</dbReference>
<dbReference type="InterPro" id="IPR004088">
    <property type="entry name" value="KH_dom_type_1"/>
</dbReference>
<dbReference type="InParanoid" id="D8LI19"/>
<dbReference type="SMART" id="SM00322">
    <property type="entry name" value="KH"/>
    <property type="match status" value="2"/>
</dbReference>
<feature type="domain" description="K Homology" evidence="4">
    <location>
        <begin position="195"/>
        <end position="265"/>
    </location>
</feature>
<dbReference type="Gene3D" id="3.30.1370.10">
    <property type="entry name" value="K Homology domain, type 1"/>
    <property type="match status" value="2"/>
</dbReference>
<accession>D8LI19</accession>
<dbReference type="EMBL" id="FN649753">
    <property type="protein sequence ID" value="CBN79355.1"/>
    <property type="molecule type" value="Genomic_DNA"/>
</dbReference>
<gene>
    <name evidence="5" type="ORF">Esi_0201_0015</name>
</gene>
<dbReference type="CDD" id="cd00105">
    <property type="entry name" value="KH-I"/>
    <property type="match status" value="2"/>
</dbReference>
<feature type="region of interest" description="Disordered" evidence="3">
    <location>
        <begin position="477"/>
        <end position="499"/>
    </location>
</feature>
<evidence type="ECO:0000256" key="3">
    <source>
        <dbReference type="SAM" id="MobiDB-lite"/>
    </source>
</evidence>
<evidence type="ECO:0000256" key="2">
    <source>
        <dbReference type="PROSITE-ProRule" id="PRU00117"/>
    </source>
</evidence>
<feature type="region of interest" description="Disordered" evidence="3">
    <location>
        <begin position="150"/>
        <end position="175"/>
    </location>
</feature>
<dbReference type="Pfam" id="PF13920">
    <property type="entry name" value="zf-C3HC4_3"/>
    <property type="match status" value="1"/>
</dbReference>
<protein>
    <submittedName>
        <fullName evidence="5">Circadian RNA-binding protein CHLAMY 1 subunit C1</fullName>
    </submittedName>
</protein>
<evidence type="ECO:0000313" key="5">
    <source>
        <dbReference type="EMBL" id="CBN79355.1"/>
    </source>
</evidence>
<dbReference type="InterPro" id="IPR013761">
    <property type="entry name" value="SAM/pointed_sf"/>
</dbReference>
<feature type="domain" description="K Homology" evidence="4">
    <location>
        <begin position="296"/>
        <end position="366"/>
    </location>
</feature>
<feature type="region of interest" description="Disordered" evidence="3">
    <location>
        <begin position="268"/>
        <end position="294"/>
    </location>
</feature>
<reference evidence="5 6" key="1">
    <citation type="journal article" date="2010" name="Nature">
        <title>The Ectocarpus genome and the independent evolution of multicellularity in brown algae.</title>
        <authorList>
            <person name="Cock J.M."/>
            <person name="Sterck L."/>
            <person name="Rouze P."/>
            <person name="Scornet D."/>
            <person name="Allen A.E."/>
            <person name="Amoutzias G."/>
            <person name="Anthouard V."/>
            <person name="Artiguenave F."/>
            <person name="Aury J.M."/>
            <person name="Badger J.H."/>
            <person name="Beszteri B."/>
            <person name="Billiau K."/>
            <person name="Bonnet E."/>
            <person name="Bothwell J.H."/>
            <person name="Bowler C."/>
            <person name="Boyen C."/>
            <person name="Brownlee C."/>
            <person name="Carrano C.J."/>
            <person name="Charrier B."/>
            <person name="Cho G.Y."/>
            <person name="Coelho S.M."/>
            <person name="Collen J."/>
            <person name="Corre E."/>
            <person name="Da Silva C."/>
            <person name="Delage L."/>
            <person name="Delaroque N."/>
            <person name="Dittami S.M."/>
            <person name="Doulbeau S."/>
            <person name="Elias M."/>
            <person name="Farnham G."/>
            <person name="Gachon C.M."/>
            <person name="Gschloessl B."/>
            <person name="Heesch S."/>
            <person name="Jabbari K."/>
            <person name="Jubin C."/>
            <person name="Kawai H."/>
            <person name="Kimura K."/>
            <person name="Kloareg B."/>
            <person name="Kupper F.C."/>
            <person name="Lang D."/>
            <person name="Le Bail A."/>
            <person name="Leblanc C."/>
            <person name="Lerouge P."/>
            <person name="Lohr M."/>
            <person name="Lopez P.J."/>
            <person name="Martens C."/>
            <person name="Maumus F."/>
            <person name="Michel G."/>
            <person name="Miranda-Saavedra D."/>
            <person name="Morales J."/>
            <person name="Moreau H."/>
            <person name="Motomura T."/>
            <person name="Nagasato C."/>
            <person name="Napoli C.A."/>
            <person name="Nelson D.R."/>
            <person name="Nyvall-Collen P."/>
            <person name="Peters A.F."/>
            <person name="Pommier C."/>
            <person name="Potin P."/>
            <person name="Poulain J."/>
            <person name="Quesneville H."/>
            <person name="Read B."/>
            <person name="Rensing S.A."/>
            <person name="Ritter A."/>
            <person name="Rousvoal S."/>
            <person name="Samanta M."/>
            <person name="Samson G."/>
            <person name="Schroeder D.C."/>
            <person name="Segurens B."/>
            <person name="Strittmatter M."/>
            <person name="Tonon T."/>
            <person name="Tregear J.W."/>
            <person name="Valentin K."/>
            <person name="von Dassow P."/>
            <person name="Yamagishi T."/>
            <person name="Van de Peer Y."/>
            <person name="Wincker P."/>
        </authorList>
    </citation>
    <scope>NUCLEOTIDE SEQUENCE [LARGE SCALE GENOMIC DNA]</scope>
    <source>
        <strain evidence="6">Ec32 / CCAP1310/4</strain>
    </source>
</reference>
<dbReference type="eggNOG" id="ENOG502SFZF">
    <property type="taxonomic scope" value="Eukaryota"/>
</dbReference>
<dbReference type="InterPro" id="IPR004087">
    <property type="entry name" value="KH_dom"/>
</dbReference>
<dbReference type="OrthoDB" id="47090at2759"/>
<keyword evidence="2" id="KW-0694">RNA-binding</keyword>
<dbReference type="SUPFAM" id="SSF47769">
    <property type="entry name" value="SAM/Pointed domain"/>
    <property type="match status" value="1"/>
</dbReference>
<dbReference type="Gene3D" id="1.10.150.50">
    <property type="entry name" value="Transcription Factor, Ets-1"/>
    <property type="match status" value="1"/>
</dbReference>
<dbReference type="SUPFAM" id="SSF54791">
    <property type="entry name" value="Eukaryotic type KH-domain (KH-domain type I)"/>
    <property type="match status" value="2"/>
</dbReference>
<evidence type="ECO:0000259" key="4">
    <source>
        <dbReference type="SMART" id="SM00322"/>
    </source>
</evidence>